<dbReference type="EMBL" id="RKQK01000004">
    <property type="protein sequence ID" value="RPE64871.1"/>
    <property type="molecule type" value="Genomic_DNA"/>
</dbReference>
<comment type="caution">
    <text evidence="2">The sequence shown here is derived from an EMBL/GenBank/DDBJ whole genome shotgun (WGS) entry which is preliminary data.</text>
</comment>
<proteinExistence type="predicted"/>
<keyword evidence="1" id="KW-1133">Transmembrane helix</keyword>
<accession>A0A3N4UCG8</accession>
<organism evidence="2 3">
    <name type="scientific">Pacificibacter maritimus</name>
    <dbReference type="NCBI Taxonomy" id="762213"/>
    <lineage>
        <taxon>Bacteria</taxon>
        <taxon>Pseudomonadati</taxon>
        <taxon>Pseudomonadota</taxon>
        <taxon>Alphaproteobacteria</taxon>
        <taxon>Rhodobacterales</taxon>
        <taxon>Roseobacteraceae</taxon>
        <taxon>Pacificibacter</taxon>
    </lineage>
</organism>
<dbReference type="RefSeq" id="WP_123793868.1">
    <property type="nucleotide sequence ID" value="NZ_RKQK01000004.1"/>
</dbReference>
<name>A0A3N4UCG8_9RHOB</name>
<reference evidence="2 3" key="1">
    <citation type="submission" date="2018-11" db="EMBL/GenBank/DDBJ databases">
        <title>Genomic Encyclopedia of Type Strains, Phase IV (KMG-IV): sequencing the most valuable type-strain genomes for metagenomic binning, comparative biology and taxonomic classification.</title>
        <authorList>
            <person name="Goeker M."/>
        </authorList>
    </citation>
    <scope>NUCLEOTIDE SEQUENCE [LARGE SCALE GENOMIC DNA]</scope>
    <source>
        <strain evidence="2 3">DSM 104731</strain>
    </source>
</reference>
<feature type="transmembrane region" description="Helical" evidence="1">
    <location>
        <begin position="49"/>
        <end position="70"/>
    </location>
</feature>
<keyword evidence="3" id="KW-1185">Reference proteome</keyword>
<dbReference type="AlphaFoldDB" id="A0A3N4UCG8"/>
<dbReference type="InterPro" id="IPR043723">
    <property type="entry name" value="DUF5665"/>
</dbReference>
<dbReference type="Pfam" id="PF18910">
    <property type="entry name" value="DUF5665"/>
    <property type="match status" value="1"/>
</dbReference>
<keyword evidence="1" id="KW-0812">Transmembrane</keyword>
<evidence type="ECO:0000313" key="3">
    <source>
        <dbReference type="Proteomes" id="UP000269689"/>
    </source>
</evidence>
<protein>
    <submittedName>
        <fullName evidence="2">Uncharacterized protein</fullName>
    </submittedName>
</protein>
<dbReference type="Proteomes" id="UP000269689">
    <property type="component" value="Unassembled WGS sequence"/>
</dbReference>
<evidence type="ECO:0000313" key="2">
    <source>
        <dbReference type="EMBL" id="RPE64871.1"/>
    </source>
</evidence>
<gene>
    <name evidence="2" type="ORF">EDD53_2636</name>
</gene>
<dbReference type="OrthoDB" id="7859841at2"/>
<keyword evidence="1" id="KW-0472">Membrane</keyword>
<sequence length="97" mass="10908">MTTPQDTFETLANQVTSLNAELSRLNQHRFVQLHDSTWKLMWFNMLRGLAFGFGSVAGATIVVSIVGFFLNQIEVVPIIGEWAKQIAAEIMIEVPDR</sequence>
<evidence type="ECO:0000256" key="1">
    <source>
        <dbReference type="SAM" id="Phobius"/>
    </source>
</evidence>